<dbReference type="GO" id="GO:0005737">
    <property type="term" value="C:cytoplasm"/>
    <property type="evidence" value="ECO:0007669"/>
    <property type="project" value="TreeGrafter"/>
</dbReference>
<dbReference type="GO" id="GO:0048015">
    <property type="term" value="P:phosphatidylinositol-mediated signaling"/>
    <property type="evidence" value="ECO:0007669"/>
    <property type="project" value="TreeGrafter"/>
</dbReference>
<reference evidence="3" key="1">
    <citation type="submission" date="2021-02" db="EMBL/GenBank/DDBJ databases">
        <authorList>
            <person name="Dougan E. K."/>
            <person name="Rhodes N."/>
            <person name="Thang M."/>
            <person name="Chan C."/>
        </authorList>
    </citation>
    <scope>NUCLEOTIDE SEQUENCE</scope>
</reference>
<dbReference type="EMBL" id="CAJNNV010027849">
    <property type="protein sequence ID" value="CAE8621950.1"/>
    <property type="molecule type" value="Genomic_DNA"/>
</dbReference>
<feature type="non-terminal residue" evidence="3">
    <location>
        <position position="1"/>
    </location>
</feature>
<evidence type="ECO:0000259" key="2">
    <source>
        <dbReference type="PROSITE" id="PS50290"/>
    </source>
</evidence>
<dbReference type="InterPro" id="IPR011009">
    <property type="entry name" value="Kinase-like_dom_sf"/>
</dbReference>
<feature type="non-terminal residue" evidence="3">
    <location>
        <position position="202"/>
    </location>
</feature>
<protein>
    <recommendedName>
        <fullName evidence="2">PI3K/PI4K catalytic domain-containing protein</fullName>
    </recommendedName>
</protein>
<dbReference type="InterPro" id="IPR015433">
    <property type="entry name" value="PI3/4_kinase"/>
</dbReference>
<dbReference type="SUPFAM" id="SSF56112">
    <property type="entry name" value="Protein kinase-like (PK-like)"/>
    <property type="match status" value="1"/>
</dbReference>
<organism evidence="3 4">
    <name type="scientific">Polarella glacialis</name>
    <name type="common">Dinoflagellate</name>
    <dbReference type="NCBI Taxonomy" id="89957"/>
    <lineage>
        <taxon>Eukaryota</taxon>
        <taxon>Sar</taxon>
        <taxon>Alveolata</taxon>
        <taxon>Dinophyceae</taxon>
        <taxon>Suessiales</taxon>
        <taxon>Suessiaceae</taxon>
        <taxon>Polarella</taxon>
    </lineage>
</organism>
<feature type="domain" description="PI3K/PI4K catalytic" evidence="2">
    <location>
        <begin position="54"/>
        <end position="202"/>
    </location>
</feature>
<comment type="caution">
    <text evidence="3">The sequence shown here is derived from an EMBL/GenBank/DDBJ whole genome shotgun (WGS) entry which is preliminary data.</text>
</comment>
<feature type="region of interest" description="Disordered" evidence="1">
    <location>
        <begin position="1"/>
        <end position="27"/>
    </location>
</feature>
<evidence type="ECO:0000313" key="3">
    <source>
        <dbReference type="EMBL" id="CAE8621950.1"/>
    </source>
</evidence>
<dbReference type="GO" id="GO:0016020">
    <property type="term" value="C:membrane"/>
    <property type="evidence" value="ECO:0007669"/>
    <property type="project" value="TreeGrafter"/>
</dbReference>
<evidence type="ECO:0000256" key="1">
    <source>
        <dbReference type="SAM" id="MobiDB-lite"/>
    </source>
</evidence>
<dbReference type="Proteomes" id="UP000654075">
    <property type="component" value="Unassembled WGS sequence"/>
</dbReference>
<dbReference type="OrthoDB" id="67688at2759"/>
<dbReference type="InterPro" id="IPR000403">
    <property type="entry name" value="PI3/4_kinase_cat_dom"/>
</dbReference>
<dbReference type="GO" id="GO:0046854">
    <property type="term" value="P:phosphatidylinositol phosphate biosynthetic process"/>
    <property type="evidence" value="ECO:0007669"/>
    <property type="project" value="InterPro"/>
</dbReference>
<keyword evidence="4" id="KW-1185">Reference proteome</keyword>
<proteinExistence type="predicted"/>
<dbReference type="GO" id="GO:0052742">
    <property type="term" value="F:phosphatidylinositol kinase activity"/>
    <property type="evidence" value="ECO:0007669"/>
    <property type="project" value="TreeGrafter"/>
</dbReference>
<accession>A0A813GGE6</accession>
<name>A0A813GGE6_POLGL</name>
<sequence length="202" mass="22296">VSRNASHSSLNRSASRPPYQRRLESNIDLVDPDDAGEMIISLPIEPMVQFRGTVIEESEVIPSKCAPLMLTCRMQPLSLGMVGGSERGLGGGFQATGPGPVVLGAPETREKYLLKVGDDLRQDQLMLELMALMNCVWREHLPAEDMRLLQLPEFRVLAVTPRAGYVKFVADSVPLSEALHQSRGNLAAWLKQNKPDDVSFDE</sequence>
<dbReference type="Gene3D" id="3.30.1010.10">
    <property type="entry name" value="Phosphatidylinositol 3-kinase Catalytic Subunit, Chain A, domain 4"/>
    <property type="match status" value="1"/>
</dbReference>
<evidence type="ECO:0000313" key="4">
    <source>
        <dbReference type="Proteomes" id="UP000654075"/>
    </source>
</evidence>
<dbReference type="PANTHER" id="PTHR10048">
    <property type="entry name" value="PHOSPHATIDYLINOSITOL KINASE"/>
    <property type="match status" value="1"/>
</dbReference>
<feature type="compositionally biased region" description="Polar residues" evidence="1">
    <location>
        <begin position="1"/>
        <end position="14"/>
    </location>
</feature>
<gene>
    <name evidence="3" type="ORF">PGLA1383_LOCUS39466</name>
</gene>
<dbReference type="PROSITE" id="PS50290">
    <property type="entry name" value="PI3_4_KINASE_3"/>
    <property type="match status" value="1"/>
</dbReference>
<dbReference type="Pfam" id="PF00454">
    <property type="entry name" value="PI3_PI4_kinase"/>
    <property type="match status" value="1"/>
</dbReference>
<dbReference type="AlphaFoldDB" id="A0A813GGE6"/>